<evidence type="ECO:0000313" key="1">
    <source>
        <dbReference type="EMBL" id="PAU80873.1"/>
    </source>
</evidence>
<dbReference type="RefSeq" id="WP_095638061.1">
    <property type="nucleotide sequence ID" value="NZ_NSKC01000011.1"/>
</dbReference>
<sequence length="613" mass="69517">MTMERKKSKFLYDFLPGATFNHSETNLSGLIGYVNQDYDDRGQPITPNLPSQYIFRRVKRHASKWDNWEQMDFNETAIDIIQPGSANFEVFPRVFACGNCGTANQFHYNDVKDFTGTGNTINCERCGDALHDHHQMRFAAVCSCGQIQDILVPDHCGTGMEFRESGVKLSDSYWRCTNPGCDYTKDFHGGKCLNATCDRNDLRTLPHSASTTFYPQTQTLVNVRQDLDTLHTNDRFQVEIVSDYLLDDSELGEPDPDTVMDLAMDLLQQGEAESNEEARKMAKERLEVDITEHRDETAAFLRDVFDEQEQVKLSEELFEYLSITNDSYDEADYIYSYTFEELQSGAIDTHLESDQIDEYITERDRRNLSQVRLVKNFPITTVTYGYTRLSPEPTGGFGGDETPDDDAVPPALNLFRSGEWAEGQIFARTNDAEAVVLSLDKTAVREWVSENFTGELAIDDLDRWFLSQVTDPGRFGTIDPETDPVSRAVYTLLHTYSHAVIDAIGALSGYGRESLVEHLLPRTLSTVIYKRADTDYSLGSIFTLFEERFLDVMAQIEEAEFCTYDTICRTDHNCACEDCLFLSNITCANSNNNLSRSVLFGGPFDNEEINGFL</sequence>
<accession>A0A2A2F8J1</accession>
<proteinExistence type="predicted"/>
<comment type="caution">
    <text evidence="1">The sequence shown here is derived from an EMBL/GenBank/DDBJ whole genome shotgun (WGS) entry which is preliminary data.</text>
</comment>
<evidence type="ECO:0008006" key="3">
    <source>
        <dbReference type="Google" id="ProtNLM"/>
    </source>
</evidence>
<reference evidence="1 2" key="1">
    <citation type="submission" date="2017-08" db="EMBL/GenBank/DDBJ databases">
        <title>The strain WRN001 was isolated from Binhai saline alkaline soil, Tianjin, China.</title>
        <authorList>
            <person name="Liu D."/>
            <person name="Zhang G."/>
        </authorList>
    </citation>
    <scope>NUCLEOTIDE SEQUENCE [LARGE SCALE GENOMIC DNA]</scope>
    <source>
        <strain evidence="1 2">WN019</strain>
    </source>
</reference>
<dbReference type="Proteomes" id="UP000218083">
    <property type="component" value="Unassembled WGS sequence"/>
</dbReference>
<organism evidence="1 2">
    <name type="scientific">Halorubrum salipaludis</name>
    <dbReference type="NCBI Taxonomy" id="2032630"/>
    <lineage>
        <taxon>Archaea</taxon>
        <taxon>Methanobacteriati</taxon>
        <taxon>Methanobacteriota</taxon>
        <taxon>Stenosarchaea group</taxon>
        <taxon>Halobacteria</taxon>
        <taxon>Halobacteriales</taxon>
        <taxon>Haloferacaceae</taxon>
        <taxon>Halorubrum</taxon>
    </lineage>
</organism>
<dbReference type="AlphaFoldDB" id="A0A2A2F8J1"/>
<keyword evidence="2" id="KW-1185">Reference proteome</keyword>
<evidence type="ECO:0000313" key="2">
    <source>
        <dbReference type="Proteomes" id="UP000218083"/>
    </source>
</evidence>
<dbReference type="OrthoDB" id="256755at2157"/>
<dbReference type="EMBL" id="NSKC01000011">
    <property type="protein sequence ID" value="PAU80873.1"/>
    <property type="molecule type" value="Genomic_DNA"/>
</dbReference>
<name>A0A2A2F8J1_9EURY</name>
<protein>
    <recommendedName>
        <fullName evidence="3">DUF1998 domain-containing protein</fullName>
    </recommendedName>
</protein>
<gene>
    <name evidence="1" type="ORF">CK500_15225</name>
</gene>